<name>A0AAV5IJT0_9ROSI</name>
<gene>
    <name evidence="1" type="ORF">SLEP1_g14658</name>
</gene>
<comment type="caution">
    <text evidence="1">The sequence shown here is derived from an EMBL/GenBank/DDBJ whole genome shotgun (WGS) entry which is preliminary data.</text>
</comment>
<evidence type="ECO:0000313" key="1">
    <source>
        <dbReference type="EMBL" id="GKV02196.1"/>
    </source>
</evidence>
<proteinExistence type="predicted"/>
<accession>A0AAV5IJT0</accession>
<evidence type="ECO:0000313" key="2">
    <source>
        <dbReference type="Proteomes" id="UP001054252"/>
    </source>
</evidence>
<dbReference type="EMBL" id="BPVZ01000018">
    <property type="protein sequence ID" value="GKV02196.1"/>
    <property type="molecule type" value="Genomic_DNA"/>
</dbReference>
<reference evidence="1 2" key="1">
    <citation type="journal article" date="2021" name="Commun. Biol.">
        <title>The genome of Shorea leprosula (Dipterocarpaceae) highlights the ecological relevance of drought in aseasonal tropical rainforests.</title>
        <authorList>
            <person name="Ng K.K.S."/>
            <person name="Kobayashi M.J."/>
            <person name="Fawcett J.A."/>
            <person name="Hatakeyama M."/>
            <person name="Paape T."/>
            <person name="Ng C.H."/>
            <person name="Ang C.C."/>
            <person name="Tnah L.H."/>
            <person name="Lee C.T."/>
            <person name="Nishiyama T."/>
            <person name="Sese J."/>
            <person name="O'Brien M.J."/>
            <person name="Copetti D."/>
            <person name="Mohd Noor M.I."/>
            <person name="Ong R.C."/>
            <person name="Putra M."/>
            <person name="Sireger I.Z."/>
            <person name="Indrioko S."/>
            <person name="Kosugi Y."/>
            <person name="Izuno A."/>
            <person name="Isagi Y."/>
            <person name="Lee S.L."/>
            <person name="Shimizu K.K."/>
        </authorList>
    </citation>
    <scope>NUCLEOTIDE SEQUENCE [LARGE SCALE GENOMIC DNA]</scope>
    <source>
        <strain evidence="1">214</strain>
    </source>
</reference>
<dbReference type="Proteomes" id="UP001054252">
    <property type="component" value="Unassembled WGS sequence"/>
</dbReference>
<keyword evidence="2" id="KW-1185">Reference proteome</keyword>
<organism evidence="1 2">
    <name type="scientific">Rubroshorea leprosula</name>
    <dbReference type="NCBI Taxonomy" id="152421"/>
    <lineage>
        <taxon>Eukaryota</taxon>
        <taxon>Viridiplantae</taxon>
        <taxon>Streptophyta</taxon>
        <taxon>Embryophyta</taxon>
        <taxon>Tracheophyta</taxon>
        <taxon>Spermatophyta</taxon>
        <taxon>Magnoliopsida</taxon>
        <taxon>eudicotyledons</taxon>
        <taxon>Gunneridae</taxon>
        <taxon>Pentapetalae</taxon>
        <taxon>rosids</taxon>
        <taxon>malvids</taxon>
        <taxon>Malvales</taxon>
        <taxon>Dipterocarpaceae</taxon>
        <taxon>Rubroshorea</taxon>
    </lineage>
</organism>
<protein>
    <submittedName>
        <fullName evidence="1">Uncharacterized protein</fullName>
    </submittedName>
</protein>
<dbReference type="AlphaFoldDB" id="A0AAV5IJT0"/>
<sequence>MNLLLMDDSYKASSLRVYTGKYLPCSEFNILKNRGWFPLLELLIPDKQIQLQFSEVSPVPANTSEPLERQCLLPTAPSVLYN</sequence>